<keyword evidence="2" id="KW-1185">Reference proteome</keyword>
<dbReference type="HOGENOM" id="CLU_2907745_0_0_1"/>
<sequence length="62" mass="6817">MHNCVEYAAAAAELQQRCRSIRSPIAGLTQEDSEIDRSIHRRPAGRRRAVQSSWVLAVAVAG</sequence>
<dbReference type="EnsemblPlants" id="OGLUM11G03250.1">
    <property type="protein sequence ID" value="OGLUM11G03250.1"/>
    <property type="gene ID" value="OGLUM11G03250"/>
</dbReference>
<dbReference type="AlphaFoldDB" id="A0A0E0BFI3"/>
<reference evidence="1" key="2">
    <citation type="submission" date="2018-05" db="EMBL/GenBank/DDBJ databases">
        <title>OgluRS3 (Oryza glumaepatula Reference Sequence Version 3).</title>
        <authorList>
            <person name="Zhang J."/>
            <person name="Kudrna D."/>
            <person name="Lee S."/>
            <person name="Talag J."/>
            <person name="Welchert J."/>
            <person name="Wing R.A."/>
        </authorList>
    </citation>
    <scope>NUCLEOTIDE SEQUENCE [LARGE SCALE GENOMIC DNA]</scope>
</reference>
<evidence type="ECO:0000313" key="2">
    <source>
        <dbReference type="Proteomes" id="UP000026961"/>
    </source>
</evidence>
<evidence type="ECO:0000313" key="1">
    <source>
        <dbReference type="EnsemblPlants" id="OGLUM11G03250.1"/>
    </source>
</evidence>
<dbReference type="Gramene" id="OGLUM11G03250.1">
    <property type="protein sequence ID" value="OGLUM11G03250.1"/>
    <property type="gene ID" value="OGLUM11G03250"/>
</dbReference>
<proteinExistence type="predicted"/>
<organism evidence="1">
    <name type="scientific">Oryza glumipatula</name>
    <dbReference type="NCBI Taxonomy" id="40148"/>
    <lineage>
        <taxon>Eukaryota</taxon>
        <taxon>Viridiplantae</taxon>
        <taxon>Streptophyta</taxon>
        <taxon>Embryophyta</taxon>
        <taxon>Tracheophyta</taxon>
        <taxon>Spermatophyta</taxon>
        <taxon>Magnoliopsida</taxon>
        <taxon>Liliopsida</taxon>
        <taxon>Poales</taxon>
        <taxon>Poaceae</taxon>
        <taxon>BOP clade</taxon>
        <taxon>Oryzoideae</taxon>
        <taxon>Oryzeae</taxon>
        <taxon>Oryzinae</taxon>
        <taxon>Oryza</taxon>
    </lineage>
</organism>
<accession>A0A0E0BFI3</accession>
<reference evidence="1" key="1">
    <citation type="submission" date="2015-04" db="UniProtKB">
        <authorList>
            <consortium name="EnsemblPlants"/>
        </authorList>
    </citation>
    <scope>IDENTIFICATION</scope>
</reference>
<name>A0A0E0BFI3_9ORYZ</name>
<dbReference type="Proteomes" id="UP000026961">
    <property type="component" value="Chromosome 11"/>
</dbReference>
<protein>
    <submittedName>
        <fullName evidence="1">Uncharacterized protein</fullName>
    </submittedName>
</protein>